<dbReference type="AlphaFoldDB" id="A0A9J5WZZ8"/>
<evidence type="ECO:0000313" key="2">
    <source>
        <dbReference type="Proteomes" id="UP000824120"/>
    </source>
</evidence>
<organism evidence="1 2">
    <name type="scientific">Solanum commersonii</name>
    <name type="common">Commerson's wild potato</name>
    <name type="synonym">Commerson's nightshade</name>
    <dbReference type="NCBI Taxonomy" id="4109"/>
    <lineage>
        <taxon>Eukaryota</taxon>
        <taxon>Viridiplantae</taxon>
        <taxon>Streptophyta</taxon>
        <taxon>Embryophyta</taxon>
        <taxon>Tracheophyta</taxon>
        <taxon>Spermatophyta</taxon>
        <taxon>Magnoliopsida</taxon>
        <taxon>eudicotyledons</taxon>
        <taxon>Gunneridae</taxon>
        <taxon>Pentapetalae</taxon>
        <taxon>asterids</taxon>
        <taxon>lamiids</taxon>
        <taxon>Solanales</taxon>
        <taxon>Solanaceae</taxon>
        <taxon>Solanoideae</taxon>
        <taxon>Solaneae</taxon>
        <taxon>Solanum</taxon>
    </lineage>
</organism>
<protein>
    <submittedName>
        <fullName evidence="1">Uncharacterized protein</fullName>
    </submittedName>
</protein>
<proteinExistence type="predicted"/>
<keyword evidence="2" id="KW-1185">Reference proteome</keyword>
<dbReference type="OrthoDB" id="1320005at2759"/>
<reference evidence="1 2" key="1">
    <citation type="submission" date="2020-09" db="EMBL/GenBank/DDBJ databases">
        <title>De no assembly of potato wild relative species, Solanum commersonii.</title>
        <authorList>
            <person name="Cho K."/>
        </authorList>
    </citation>
    <scope>NUCLEOTIDE SEQUENCE [LARGE SCALE GENOMIC DNA]</scope>
    <source>
        <strain evidence="1">LZ3.2</strain>
        <tissue evidence="1">Leaf</tissue>
    </source>
</reference>
<dbReference type="EMBL" id="JACXVP010000010">
    <property type="protein sequence ID" value="KAG5580488.1"/>
    <property type="molecule type" value="Genomic_DNA"/>
</dbReference>
<name>A0A9J5WZZ8_SOLCO</name>
<sequence>MWAMEHFYQRKNMDDICFSNANHIDSFYKRMRRFLSPVGTDDCMSPKGEQGFEDIGTMIWIRHSHLGTKVATPEMWAQMETIMQYLDNVGAGPNNVGASSSLSPPA</sequence>
<comment type="caution">
    <text evidence="1">The sequence shown here is derived from an EMBL/GenBank/DDBJ whole genome shotgun (WGS) entry which is preliminary data.</text>
</comment>
<accession>A0A9J5WZZ8</accession>
<dbReference type="Proteomes" id="UP000824120">
    <property type="component" value="Chromosome 10"/>
</dbReference>
<evidence type="ECO:0000313" key="1">
    <source>
        <dbReference type="EMBL" id="KAG5580488.1"/>
    </source>
</evidence>
<gene>
    <name evidence="1" type="ORF">H5410_051115</name>
</gene>